<comment type="caution">
    <text evidence="3">The sequence shown here is derived from an EMBL/GenBank/DDBJ whole genome shotgun (WGS) entry which is preliminary data.</text>
</comment>
<dbReference type="GO" id="GO:0004843">
    <property type="term" value="F:cysteine-type deubiquitinase activity"/>
    <property type="evidence" value="ECO:0007669"/>
    <property type="project" value="InterPro"/>
</dbReference>
<dbReference type="Gene3D" id="3.90.70.10">
    <property type="entry name" value="Cysteine proteinases"/>
    <property type="match status" value="1"/>
</dbReference>
<keyword evidence="3" id="KW-0378">Hydrolase</keyword>
<feature type="region of interest" description="Disordered" evidence="1">
    <location>
        <begin position="441"/>
        <end position="463"/>
    </location>
</feature>
<feature type="region of interest" description="Disordered" evidence="1">
    <location>
        <begin position="680"/>
        <end position="699"/>
    </location>
</feature>
<dbReference type="RefSeq" id="XP_028880100.1">
    <property type="nucleotide sequence ID" value="XM_029028701.1"/>
</dbReference>
<feature type="compositionally biased region" description="Basic and acidic residues" evidence="1">
    <location>
        <begin position="680"/>
        <end position="694"/>
    </location>
</feature>
<dbReference type="InterPro" id="IPR018200">
    <property type="entry name" value="USP_CS"/>
</dbReference>
<keyword evidence="4" id="KW-1185">Reference proteome</keyword>
<dbReference type="GO" id="GO:0016579">
    <property type="term" value="P:protein deubiquitination"/>
    <property type="evidence" value="ECO:0007669"/>
    <property type="project" value="InterPro"/>
</dbReference>
<dbReference type="STRING" id="67003.A0A1X0NMU1"/>
<proteinExistence type="predicted"/>
<dbReference type="GeneID" id="39988481"/>
<dbReference type="PANTHER" id="PTHR21646:SF92">
    <property type="entry name" value="CARBOXYL-TERMINAL HYDROLASE, PUTATIVE-RELATED"/>
    <property type="match status" value="1"/>
</dbReference>
<protein>
    <submittedName>
        <fullName evidence="3">Ubiqitin hydrolase</fullName>
    </submittedName>
</protein>
<reference evidence="3 4" key="1">
    <citation type="submission" date="2017-03" db="EMBL/GenBank/DDBJ databases">
        <title>An alternative strategy for trypanosome survival in the mammalian bloodstream revealed through genome and transcriptome analysis of the ubiquitous bovine parasite Trypanosoma (Megatrypanum) theileri.</title>
        <authorList>
            <person name="Kelly S."/>
            <person name="Ivens A."/>
            <person name="Mott A."/>
            <person name="O'Neill E."/>
            <person name="Emms D."/>
            <person name="Macleod O."/>
            <person name="Voorheis P."/>
            <person name="Matthews J."/>
            <person name="Matthews K."/>
            <person name="Carrington M."/>
        </authorList>
    </citation>
    <scope>NUCLEOTIDE SEQUENCE [LARGE SCALE GENOMIC DNA]</scope>
    <source>
        <strain evidence="3">Edinburgh</strain>
    </source>
</reference>
<dbReference type="Pfam" id="PF00443">
    <property type="entry name" value="UCH"/>
    <property type="match status" value="1"/>
</dbReference>
<dbReference type="InterPro" id="IPR038765">
    <property type="entry name" value="Papain-like_cys_pep_sf"/>
</dbReference>
<dbReference type="Proteomes" id="UP000192257">
    <property type="component" value="Unassembled WGS sequence"/>
</dbReference>
<evidence type="ECO:0000256" key="1">
    <source>
        <dbReference type="SAM" id="MobiDB-lite"/>
    </source>
</evidence>
<feature type="compositionally biased region" description="Polar residues" evidence="1">
    <location>
        <begin position="441"/>
        <end position="451"/>
    </location>
</feature>
<dbReference type="InterPro" id="IPR028889">
    <property type="entry name" value="USP"/>
</dbReference>
<dbReference type="VEuPathDB" id="TriTrypDB:TM35_000312200"/>
<dbReference type="OrthoDB" id="73004at2759"/>
<organism evidence="3 4">
    <name type="scientific">Trypanosoma theileri</name>
    <dbReference type="NCBI Taxonomy" id="67003"/>
    <lineage>
        <taxon>Eukaryota</taxon>
        <taxon>Discoba</taxon>
        <taxon>Euglenozoa</taxon>
        <taxon>Kinetoplastea</taxon>
        <taxon>Metakinetoplastina</taxon>
        <taxon>Trypanosomatida</taxon>
        <taxon>Trypanosomatidae</taxon>
        <taxon>Trypanosoma</taxon>
    </lineage>
</organism>
<dbReference type="EMBL" id="NBCO01000031">
    <property type="protein sequence ID" value="ORC86034.1"/>
    <property type="molecule type" value="Genomic_DNA"/>
</dbReference>
<sequence length="750" mass="84960">MSSKTTLETDEGQDVMMNNDTEFSSHSVVDPCIFCPLKNLGNTCYFNAGVQLLVNCPSFVYSICNSPFRHTQLLHRALRLRRHCSTSSQNLFQAFAELVYQMEFTPLSRDESISPLRALESLAAVHSAFEGRQQQDCPEMVNVIIANVSEESRQEVDLDTLLNSFETDAVAVAASDEDLLEDYSVPSPTNELFLQYQYPGSWWYFNILRLMRMVNKENELLERKEKDRKKQPYENTFRPPKLFVNSAADCFTGYSLSEVQCHACGNTSRIVEEFSSLTIDIPSDAQRLRYARAHPEIKRVGPDGVSPQQKRASGNHWMNPLAWVGTLARWFFGIFTGFSSSVNYPVTLQECLDVHFEPVLLTGNNKYHCGSCNSTSEATKRETLLSLPDYLLVQMKRFEYGHCFNTKKIDPVIFPVSWNTGDAQSNEVLRLGDYLHESVATPKSTLPSSCRENAEPTMDAAEGLEAESEPEAAAAGVGGEGTVETAKVPVGTRMRGGRSHGCTDSDYASPSDRVNGLHMTPQFPIHTYSLEAVVNHHGSIRGGHYTAYAHKKTEQSDVWVYLNDDDITTASLSEVADSEEYLLLYKKQPLHQRSDLFYELRNCARLLLATPPQDVSDVTTDRIMFTSEKLNSKGDVQSEDEEIVFISRPWLERMAFMEEPGPILNRLCYCSEEQIRSEMELQRQKHEQEQREESSSFTGLPVHVHGPPVEWFFVPLQRKEYNAFYRVYGGNLAVTQKEYKRVQQAQHDVA</sequence>
<feature type="domain" description="USP" evidence="2">
    <location>
        <begin position="35"/>
        <end position="588"/>
    </location>
</feature>
<gene>
    <name evidence="3" type="ORF">TM35_000312200</name>
</gene>
<evidence type="ECO:0000259" key="2">
    <source>
        <dbReference type="PROSITE" id="PS50235"/>
    </source>
</evidence>
<evidence type="ECO:0000313" key="4">
    <source>
        <dbReference type="Proteomes" id="UP000192257"/>
    </source>
</evidence>
<evidence type="ECO:0000313" key="3">
    <source>
        <dbReference type="EMBL" id="ORC86034.1"/>
    </source>
</evidence>
<dbReference type="PANTHER" id="PTHR21646">
    <property type="entry name" value="UBIQUITIN CARBOXYL-TERMINAL HYDROLASE"/>
    <property type="match status" value="1"/>
</dbReference>
<dbReference type="SUPFAM" id="SSF54001">
    <property type="entry name" value="Cysteine proteinases"/>
    <property type="match status" value="1"/>
</dbReference>
<accession>A0A1X0NMU1</accession>
<dbReference type="AlphaFoldDB" id="A0A1X0NMU1"/>
<dbReference type="InterPro" id="IPR001394">
    <property type="entry name" value="Peptidase_C19_UCH"/>
</dbReference>
<dbReference type="PROSITE" id="PS00973">
    <property type="entry name" value="USP_2"/>
    <property type="match status" value="1"/>
</dbReference>
<dbReference type="PROSITE" id="PS50235">
    <property type="entry name" value="USP_3"/>
    <property type="match status" value="1"/>
</dbReference>
<dbReference type="InterPro" id="IPR050185">
    <property type="entry name" value="Ub_carboxyl-term_hydrolase"/>
</dbReference>
<name>A0A1X0NMU1_9TRYP</name>